<dbReference type="CDD" id="cd00167">
    <property type="entry name" value="SANT"/>
    <property type="match status" value="1"/>
</dbReference>
<dbReference type="PROSITE" id="PS51294">
    <property type="entry name" value="HTH_MYB"/>
    <property type="match status" value="1"/>
</dbReference>
<dbReference type="InterPro" id="IPR001005">
    <property type="entry name" value="SANT/Myb"/>
</dbReference>
<dbReference type="EMBL" id="JANCYU010000031">
    <property type="protein sequence ID" value="KAK4525534.1"/>
    <property type="molecule type" value="Genomic_DNA"/>
</dbReference>
<dbReference type="NCBIfam" id="TIGR01557">
    <property type="entry name" value="myb_SHAQKYF"/>
    <property type="match status" value="1"/>
</dbReference>
<reference evidence="8 9" key="1">
    <citation type="submission" date="2022-07" db="EMBL/GenBank/DDBJ databases">
        <title>Genome-wide signatures of adaptation to extreme environments.</title>
        <authorList>
            <person name="Cho C.H."/>
            <person name="Yoon H.S."/>
        </authorList>
    </citation>
    <scope>NUCLEOTIDE SEQUENCE [LARGE SCALE GENOMIC DNA]</scope>
    <source>
        <strain evidence="8 9">108.79 E11</strain>
    </source>
</reference>
<gene>
    <name evidence="8" type="ORF">GAYE_SCF13G3442</name>
</gene>
<dbReference type="Gene3D" id="1.10.10.60">
    <property type="entry name" value="Homeodomain-like"/>
    <property type="match status" value="1"/>
</dbReference>
<proteinExistence type="predicted"/>
<sequence>MSQLEATSDSGNFPEGAAFNRPSGEHFTGGGYSRAMDSVTRTDFNDIFSNSAGQQKLAASLPGVLYHGTQGDGNLYGKEQMLQPNNGPGSERRDTASHMGSSGYFSSGVPTAEGYCEPMRFSQLTPSTWPGLKPQFGNVAGAPSSLPNTSTIPPQWSAFLGRVSDENPPAVSFDSSDPSGRDKLIYDLERVNHWLRSELELARKEIDRLRAHLAEYEKSKNNKQEQTKAQSRYWTPSEHQRFLEALRKFGHKDVKSISNYVGTRNPTQVRTHAQKYFLRLFKESRNRQEQGMGRSFSASRRSMSEPDLNRAELQNSSSQMYSQDNETSQKENDDSYASNLGSNGQSSEPKNGIRLLSLVATNESSSRCDGEGVHPSDERMTSEGNTS</sequence>
<evidence type="ECO:0000256" key="1">
    <source>
        <dbReference type="ARBA" id="ARBA00023015"/>
    </source>
</evidence>
<dbReference type="PANTHER" id="PTHR44042">
    <property type="entry name" value="DUPLICATED HOMEODOMAIN-LIKE SUPERFAMILY PROTEIN-RELATED"/>
    <property type="match status" value="1"/>
</dbReference>
<dbReference type="InterPro" id="IPR009057">
    <property type="entry name" value="Homeodomain-like_sf"/>
</dbReference>
<feature type="domain" description="HTH myb-type" evidence="7">
    <location>
        <begin position="234"/>
        <end position="281"/>
    </location>
</feature>
<evidence type="ECO:0000259" key="6">
    <source>
        <dbReference type="PROSITE" id="PS51293"/>
    </source>
</evidence>
<keyword evidence="1" id="KW-0805">Transcription regulation</keyword>
<keyword evidence="2" id="KW-0804">Transcription</keyword>
<keyword evidence="3" id="KW-0539">Nucleus</keyword>
<feature type="compositionally biased region" description="Polar residues" evidence="5">
    <location>
        <begin position="312"/>
        <end position="326"/>
    </location>
</feature>
<dbReference type="Pfam" id="PF00249">
    <property type="entry name" value="Myb_DNA-binding"/>
    <property type="match status" value="1"/>
</dbReference>
<dbReference type="AlphaFoldDB" id="A0AAV9IDP3"/>
<evidence type="ECO:0000259" key="7">
    <source>
        <dbReference type="PROSITE" id="PS51294"/>
    </source>
</evidence>
<dbReference type="PROSITE" id="PS51293">
    <property type="entry name" value="SANT"/>
    <property type="match status" value="1"/>
</dbReference>
<feature type="compositionally biased region" description="Polar residues" evidence="5">
    <location>
        <begin position="335"/>
        <end position="349"/>
    </location>
</feature>
<dbReference type="SUPFAM" id="SSF46689">
    <property type="entry name" value="Homeodomain-like"/>
    <property type="match status" value="1"/>
</dbReference>
<dbReference type="PANTHER" id="PTHR44042:SF67">
    <property type="entry name" value="MYB-LIKE PROTEIN I"/>
    <property type="match status" value="1"/>
</dbReference>
<name>A0AAV9IDP3_9RHOD</name>
<keyword evidence="9" id="KW-1185">Reference proteome</keyword>
<dbReference type="InterPro" id="IPR006447">
    <property type="entry name" value="Myb_dom_plants"/>
</dbReference>
<feature type="region of interest" description="Disordered" evidence="5">
    <location>
        <begin position="1"/>
        <end position="34"/>
    </location>
</feature>
<feature type="domain" description="SANT" evidence="6">
    <location>
        <begin position="234"/>
        <end position="285"/>
    </location>
</feature>
<dbReference type="InterPro" id="IPR017884">
    <property type="entry name" value="SANT_dom"/>
</dbReference>
<feature type="region of interest" description="Disordered" evidence="5">
    <location>
        <begin position="80"/>
        <end position="99"/>
    </location>
</feature>
<dbReference type="GO" id="GO:0003677">
    <property type="term" value="F:DNA binding"/>
    <property type="evidence" value="ECO:0007669"/>
    <property type="project" value="InterPro"/>
</dbReference>
<evidence type="ECO:0000313" key="9">
    <source>
        <dbReference type="Proteomes" id="UP001300502"/>
    </source>
</evidence>
<feature type="compositionally biased region" description="Polar residues" evidence="5">
    <location>
        <begin position="1"/>
        <end position="11"/>
    </location>
</feature>
<keyword evidence="4" id="KW-0175">Coiled coil</keyword>
<organism evidence="8 9">
    <name type="scientific">Galdieria yellowstonensis</name>
    <dbReference type="NCBI Taxonomy" id="3028027"/>
    <lineage>
        <taxon>Eukaryota</taxon>
        <taxon>Rhodophyta</taxon>
        <taxon>Bangiophyceae</taxon>
        <taxon>Galdieriales</taxon>
        <taxon>Galdieriaceae</taxon>
        <taxon>Galdieria</taxon>
    </lineage>
</organism>
<dbReference type="InterPro" id="IPR017930">
    <property type="entry name" value="Myb_dom"/>
</dbReference>
<evidence type="ECO:0000256" key="5">
    <source>
        <dbReference type="SAM" id="MobiDB-lite"/>
    </source>
</evidence>
<feature type="compositionally biased region" description="Basic and acidic residues" evidence="5">
    <location>
        <begin position="366"/>
        <end position="381"/>
    </location>
</feature>
<protein>
    <submittedName>
        <fullName evidence="8">Uncharacterized protein</fullName>
    </submittedName>
</protein>
<evidence type="ECO:0000256" key="3">
    <source>
        <dbReference type="ARBA" id="ARBA00023242"/>
    </source>
</evidence>
<feature type="region of interest" description="Disordered" evidence="5">
    <location>
        <begin position="288"/>
        <end position="387"/>
    </location>
</feature>
<evidence type="ECO:0000313" key="8">
    <source>
        <dbReference type="EMBL" id="KAK4525534.1"/>
    </source>
</evidence>
<comment type="caution">
    <text evidence="8">The sequence shown here is derived from an EMBL/GenBank/DDBJ whole genome shotgun (WGS) entry which is preliminary data.</text>
</comment>
<dbReference type="Proteomes" id="UP001300502">
    <property type="component" value="Unassembled WGS sequence"/>
</dbReference>
<feature type="coiled-coil region" evidence="4">
    <location>
        <begin position="199"/>
        <end position="229"/>
    </location>
</feature>
<evidence type="ECO:0000256" key="2">
    <source>
        <dbReference type="ARBA" id="ARBA00023163"/>
    </source>
</evidence>
<evidence type="ECO:0000256" key="4">
    <source>
        <dbReference type="SAM" id="Coils"/>
    </source>
</evidence>
<dbReference type="SMART" id="SM00717">
    <property type="entry name" value="SANT"/>
    <property type="match status" value="1"/>
</dbReference>
<accession>A0AAV9IDP3</accession>